<dbReference type="SMR" id="A0A194W2M8"/>
<evidence type="ECO:0000256" key="3">
    <source>
        <dbReference type="ARBA" id="ARBA00022723"/>
    </source>
</evidence>
<dbReference type="Gene3D" id="3.40.50.850">
    <property type="entry name" value="Isochorismatase-like"/>
    <property type="match status" value="1"/>
</dbReference>
<dbReference type="Pfam" id="PF00857">
    <property type="entry name" value="Isochorismatase"/>
    <property type="match status" value="1"/>
</dbReference>
<dbReference type="AlphaFoldDB" id="A0A194W2M8"/>
<feature type="domain" description="Isochorismatase-like" evidence="8">
    <location>
        <begin position="9"/>
        <end position="204"/>
    </location>
</feature>
<keyword evidence="3" id="KW-0479">Metal-binding</keyword>
<dbReference type="EC" id="3.5.1.19" evidence="6"/>
<dbReference type="SUPFAM" id="SSF52499">
    <property type="entry name" value="Isochorismatase-like hydrolases"/>
    <property type="match status" value="1"/>
</dbReference>
<reference evidence="9" key="1">
    <citation type="submission" date="2014-12" db="EMBL/GenBank/DDBJ databases">
        <title>Genome Sequence of Valsa Canker Pathogens Uncovers a Specific Adaption of Colonization on Woody Bark.</title>
        <authorList>
            <person name="Yin Z."/>
            <person name="Liu H."/>
            <person name="Gao X."/>
            <person name="Li Z."/>
            <person name="Song N."/>
            <person name="Ke X."/>
            <person name="Dai Q."/>
            <person name="Wu Y."/>
            <person name="Sun Y."/>
            <person name="Xu J.-R."/>
            <person name="Kang Z.K."/>
            <person name="Wang L."/>
            <person name="Huang L."/>
        </authorList>
    </citation>
    <scope>NUCLEOTIDE SEQUENCE [LARGE SCALE GENOMIC DNA]</scope>
    <source>
        <strain evidence="9">03-8</strain>
    </source>
</reference>
<dbReference type="GO" id="GO:0019363">
    <property type="term" value="P:pyridine nucleotide biosynthetic process"/>
    <property type="evidence" value="ECO:0007669"/>
    <property type="project" value="UniProtKB-KW"/>
</dbReference>
<dbReference type="EMBL" id="CM003103">
    <property type="protein sequence ID" value="KUI70532.1"/>
    <property type="molecule type" value="Genomic_DNA"/>
</dbReference>
<dbReference type="InterPro" id="IPR052347">
    <property type="entry name" value="Isochorismatase_Nicotinamidase"/>
</dbReference>
<keyword evidence="10" id="KW-1185">Reference proteome</keyword>
<keyword evidence="2" id="KW-0662">Pyridine nucleotide biosynthesis</keyword>
<protein>
    <recommendedName>
        <fullName evidence="6">nicotinamidase</fullName>
        <ecNumber evidence="6">3.5.1.19</ecNumber>
    </recommendedName>
    <alternativeName>
        <fullName evidence="7">Nicotinamide deamidase</fullName>
    </alternativeName>
</protein>
<organism evidence="9 10">
    <name type="scientific">Cytospora mali</name>
    <name type="common">Apple Valsa canker fungus</name>
    <name type="synonym">Valsa mali</name>
    <dbReference type="NCBI Taxonomy" id="578113"/>
    <lineage>
        <taxon>Eukaryota</taxon>
        <taxon>Fungi</taxon>
        <taxon>Dikarya</taxon>
        <taxon>Ascomycota</taxon>
        <taxon>Pezizomycotina</taxon>
        <taxon>Sordariomycetes</taxon>
        <taxon>Sordariomycetidae</taxon>
        <taxon>Diaporthales</taxon>
        <taxon>Cytosporaceae</taxon>
        <taxon>Cytospora</taxon>
    </lineage>
</organism>
<evidence type="ECO:0000256" key="6">
    <source>
        <dbReference type="ARBA" id="ARBA00039017"/>
    </source>
</evidence>
<gene>
    <name evidence="9" type="ORF">VM1G_05733</name>
</gene>
<accession>A0A194W2M8</accession>
<evidence type="ECO:0000256" key="1">
    <source>
        <dbReference type="ARBA" id="ARBA00006336"/>
    </source>
</evidence>
<comment type="pathway">
    <text evidence="5">Cofactor biosynthesis; nicotinate biosynthesis; nicotinate from nicotinamide: step 1/1.</text>
</comment>
<evidence type="ECO:0000256" key="2">
    <source>
        <dbReference type="ARBA" id="ARBA00022642"/>
    </source>
</evidence>
<name>A0A194W2M8_CYTMA</name>
<evidence type="ECO:0000256" key="7">
    <source>
        <dbReference type="ARBA" id="ARBA00043224"/>
    </source>
</evidence>
<evidence type="ECO:0000259" key="8">
    <source>
        <dbReference type="Pfam" id="PF00857"/>
    </source>
</evidence>
<evidence type="ECO:0000256" key="4">
    <source>
        <dbReference type="ARBA" id="ARBA00022801"/>
    </source>
</evidence>
<dbReference type="PANTHER" id="PTHR11080:SF2">
    <property type="entry name" value="LD05707P"/>
    <property type="match status" value="1"/>
</dbReference>
<comment type="similarity">
    <text evidence="1">Belongs to the isochorismatase family.</text>
</comment>
<proteinExistence type="inferred from homology"/>
<dbReference type="OrthoDB" id="3341310at2759"/>
<dbReference type="CDD" id="cd01011">
    <property type="entry name" value="nicotinamidase"/>
    <property type="match status" value="1"/>
</dbReference>
<dbReference type="InterPro" id="IPR000868">
    <property type="entry name" value="Isochorismatase-like_dom"/>
</dbReference>
<dbReference type="GO" id="GO:0008936">
    <property type="term" value="F:nicotinamidase activity"/>
    <property type="evidence" value="ECO:0007669"/>
    <property type="project" value="UniProtKB-EC"/>
</dbReference>
<evidence type="ECO:0000313" key="10">
    <source>
        <dbReference type="Proteomes" id="UP000078559"/>
    </source>
</evidence>
<dbReference type="PANTHER" id="PTHR11080">
    <property type="entry name" value="PYRAZINAMIDASE/NICOTINAMIDASE"/>
    <property type="match status" value="1"/>
</dbReference>
<dbReference type="InterPro" id="IPR036380">
    <property type="entry name" value="Isochorismatase-like_sf"/>
</dbReference>
<keyword evidence="4" id="KW-0378">Hydrolase</keyword>
<dbReference type="Proteomes" id="UP000078559">
    <property type="component" value="Chromosome 6"/>
</dbReference>
<evidence type="ECO:0000256" key="5">
    <source>
        <dbReference type="ARBA" id="ARBA00037900"/>
    </source>
</evidence>
<sequence>MTSSNFVPALIIVDFQEDFCPPTGSLAVSEGRDIAPAVNELLSLPSFAIRVATQDWHPSDHISFASNHTTPPKQPFVDTAIVANPYNPSESYETRLWPVHCVQESKGAELVPELQKDKVDVVIRKGMDARVEMYSAFYDPFTNPRVSDSGLVKRLKDKGVTHVYVVGLAFDYCVRSTAADAAKEGFVTYVVEEGTRGVDAAGWEKCRSGLESDGVKAVRCGPAPISPTAHLAAAVSMGQFSLS</sequence>
<dbReference type="GO" id="GO:0046872">
    <property type="term" value="F:metal ion binding"/>
    <property type="evidence" value="ECO:0007669"/>
    <property type="project" value="UniProtKB-KW"/>
</dbReference>
<evidence type="ECO:0000313" key="9">
    <source>
        <dbReference type="EMBL" id="KUI70532.1"/>
    </source>
</evidence>